<evidence type="ECO:0000313" key="5">
    <source>
        <dbReference type="Proteomes" id="UP000279259"/>
    </source>
</evidence>
<dbReference type="PANTHER" id="PTHR43662:SF3">
    <property type="entry name" value="DOMAIN PROTEIN, PUTATIVE (AFU_ORTHOLOGUE AFUA_6G11970)-RELATED"/>
    <property type="match status" value="1"/>
</dbReference>
<dbReference type="Proteomes" id="UP000279259">
    <property type="component" value="Unassembled WGS sequence"/>
</dbReference>
<keyword evidence="5" id="KW-1185">Reference proteome</keyword>
<evidence type="ECO:0000313" key="4">
    <source>
        <dbReference type="EMBL" id="RSH95088.1"/>
    </source>
</evidence>
<keyword evidence="2" id="KW-0732">Signal</keyword>
<dbReference type="Pfam" id="PF09362">
    <property type="entry name" value="DUF1996"/>
    <property type="match status" value="1"/>
</dbReference>
<dbReference type="STRING" id="1890683.A0A427YVC7"/>
<name>A0A427YVC7_9TREE</name>
<gene>
    <name evidence="4" type="ORF">EHS25_000174</name>
</gene>
<sequence>MRPVRHLILTLSVGLATMVHLARGALDHWIITQAAGLAMSRIDPIVSSNGVSGHVHNIMGASNFNSVLNSVDVQQHAKCTSTILVDDLSNYWDPYLYYRFSNNTYQPILSQSRIYYFTKGGNVTAFPQGLRMISGLAMSRNASATQSLGVMIACDGGQQTQYLPTYSTTPSCSVVNMAIYFPSCGLASGALDSSDHFSHMAWPQSYNGSQLYDDPNGVYCPDSHPIKYPTIFLETNYQLSDQQTWRDGDNVLVLAHGDTTGLAYHADFVMGWRDGVLENAIAACGSGTNGPNPADNPGACSAFAGRVNQTAAYACRLEGDIPDEDVGLYRPLDALPGCNPLWTADMADTKPACNSTTSPSFVGPTVYFENLLDRYGILVQVLTNQFDMHIPMALQAATNTSLDFLSTLSPSLGDAGASFVLPWGYSHGSDDGSVTVGTYEEIVAGEAGSGSASANIASASAASSASTVSASRIGTVTNADLAAVTTSPPAATGAASASSGAASGNTSATATADAVTTSTSTSTSGKKCRRRRSLKQRDTVKKGIKAHKARRGGHAHDLSSF</sequence>
<evidence type="ECO:0000256" key="2">
    <source>
        <dbReference type="SAM" id="SignalP"/>
    </source>
</evidence>
<comment type="caution">
    <text evidence="4">The sequence shown here is derived from an EMBL/GenBank/DDBJ whole genome shotgun (WGS) entry which is preliminary data.</text>
</comment>
<feature type="chain" id="PRO_5019097159" description="DUF1996 domain-containing protein" evidence="2">
    <location>
        <begin position="25"/>
        <end position="561"/>
    </location>
</feature>
<dbReference type="AlphaFoldDB" id="A0A427YVC7"/>
<accession>A0A427YVC7</accession>
<feature type="region of interest" description="Disordered" evidence="1">
    <location>
        <begin position="489"/>
        <end position="561"/>
    </location>
</feature>
<evidence type="ECO:0000259" key="3">
    <source>
        <dbReference type="Pfam" id="PF09362"/>
    </source>
</evidence>
<feature type="compositionally biased region" description="Basic residues" evidence="1">
    <location>
        <begin position="542"/>
        <end position="553"/>
    </location>
</feature>
<dbReference type="PANTHER" id="PTHR43662">
    <property type="match status" value="1"/>
</dbReference>
<dbReference type="OrthoDB" id="74764at2759"/>
<feature type="compositionally biased region" description="Low complexity" evidence="1">
    <location>
        <begin position="489"/>
        <end position="524"/>
    </location>
</feature>
<organism evidence="4 5">
    <name type="scientific">Saitozyma podzolica</name>
    <dbReference type="NCBI Taxonomy" id="1890683"/>
    <lineage>
        <taxon>Eukaryota</taxon>
        <taxon>Fungi</taxon>
        <taxon>Dikarya</taxon>
        <taxon>Basidiomycota</taxon>
        <taxon>Agaricomycotina</taxon>
        <taxon>Tremellomycetes</taxon>
        <taxon>Tremellales</taxon>
        <taxon>Trimorphomycetaceae</taxon>
        <taxon>Saitozyma</taxon>
    </lineage>
</organism>
<dbReference type="InterPro" id="IPR018535">
    <property type="entry name" value="DUF1996"/>
</dbReference>
<dbReference type="EMBL" id="RSCD01000001">
    <property type="protein sequence ID" value="RSH95088.1"/>
    <property type="molecule type" value="Genomic_DNA"/>
</dbReference>
<feature type="signal peptide" evidence="2">
    <location>
        <begin position="1"/>
        <end position="24"/>
    </location>
</feature>
<feature type="domain" description="DUF1996" evidence="3">
    <location>
        <begin position="43"/>
        <end position="272"/>
    </location>
</feature>
<proteinExistence type="predicted"/>
<reference evidence="4 5" key="1">
    <citation type="submission" date="2018-11" db="EMBL/GenBank/DDBJ databases">
        <title>Genome sequence of Saitozyma podzolica DSM 27192.</title>
        <authorList>
            <person name="Aliyu H."/>
            <person name="Gorte O."/>
            <person name="Ochsenreither K."/>
        </authorList>
    </citation>
    <scope>NUCLEOTIDE SEQUENCE [LARGE SCALE GENOMIC DNA]</scope>
    <source>
        <strain evidence="4 5">DSM 27192</strain>
    </source>
</reference>
<evidence type="ECO:0000256" key="1">
    <source>
        <dbReference type="SAM" id="MobiDB-lite"/>
    </source>
</evidence>
<protein>
    <recommendedName>
        <fullName evidence="3">DUF1996 domain-containing protein</fullName>
    </recommendedName>
</protein>